<gene>
    <name evidence="3" type="ORF">Tsubulata_043977</name>
</gene>
<accession>A0A9Q0JMZ6</accession>
<reference evidence="3" key="2">
    <citation type="journal article" date="2023" name="Plants (Basel)">
        <title>Annotation of the Turnera subulata (Passifloraceae) Draft Genome Reveals the S-Locus Evolved after the Divergence of Turneroideae from Passifloroideae in a Stepwise Manner.</title>
        <authorList>
            <person name="Henning P.M."/>
            <person name="Roalson E.H."/>
            <person name="Mir W."/>
            <person name="McCubbin A.G."/>
            <person name="Shore J.S."/>
        </authorList>
    </citation>
    <scope>NUCLEOTIDE SEQUENCE</scope>
    <source>
        <strain evidence="3">F60SS</strain>
    </source>
</reference>
<dbReference type="InterPro" id="IPR011665">
    <property type="entry name" value="BRF1_TBP-bd_dom"/>
</dbReference>
<reference evidence="3" key="1">
    <citation type="submission" date="2022-02" db="EMBL/GenBank/DDBJ databases">
        <authorList>
            <person name="Henning P.M."/>
            <person name="McCubbin A.G."/>
            <person name="Shore J.S."/>
        </authorList>
    </citation>
    <scope>NUCLEOTIDE SEQUENCE</scope>
    <source>
        <strain evidence="3">F60SS</strain>
        <tissue evidence="3">Leaves</tissue>
    </source>
</reference>
<feature type="compositionally biased region" description="Basic and acidic residues" evidence="1">
    <location>
        <begin position="111"/>
        <end position="125"/>
    </location>
</feature>
<feature type="compositionally biased region" description="Basic and acidic residues" evidence="1">
    <location>
        <begin position="174"/>
        <end position="187"/>
    </location>
</feature>
<feature type="region of interest" description="Disordered" evidence="1">
    <location>
        <begin position="106"/>
        <end position="125"/>
    </location>
</feature>
<evidence type="ECO:0000313" key="3">
    <source>
        <dbReference type="EMBL" id="KAJ4848731.1"/>
    </source>
</evidence>
<feature type="compositionally biased region" description="Basic and acidic residues" evidence="1">
    <location>
        <begin position="196"/>
        <end position="216"/>
    </location>
</feature>
<dbReference type="AlphaFoldDB" id="A0A9Q0JMZ6"/>
<feature type="compositionally biased region" description="Acidic residues" evidence="1">
    <location>
        <begin position="217"/>
        <end position="239"/>
    </location>
</feature>
<evidence type="ECO:0000259" key="2">
    <source>
        <dbReference type="Pfam" id="PF07741"/>
    </source>
</evidence>
<evidence type="ECO:0000256" key="1">
    <source>
        <dbReference type="SAM" id="MobiDB-lite"/>
    </source>
</evidence>
<sequence>MEKELKFSPKTGGNSTKGEAFASVRGKTQHKGASTKNRNLDVFNRLCGQILKNTASDKVSEDVSGIDDSEIAGYLNCKRERQFKEIIWEAMNKKYLKARQLKTSRKAKKATPAEKAVKISGEKENKKRMSSKINYDVLKAFLDEPEDFSKALDGSMNSGYEHVGDKTQQQNEKSIVEAHDSASNDKSEEYEDENEHTDQSDADDYYHYGGDMHGEYENDGYDYLEENEEEDFNFDDDYA</sequence>
<dbReference type="Proteomes" id="UP001141552">
    <property type="component" value="Unassembled WGS sequence"/>
</dbReference>
<organism evidence="3 4">
    <name type="scientific">Turnera subulata</name>
    <dbReference type="NCBI Taxonomy" id="218843"/>
    <lineage>
        <taxon>Eukaryota</taxon>
        <taxon>Viridiplantae</taxon>
        <taxon>Streptophyta</taxon>
        <taxon>Embryophyta</taxon>
        <taxon>Tracheophyta</taxon>
        <taxon>Spermatophyta</taxon>
        <taxon>Magnoliopsida</taxon>
        <taxon>eudicotyledons</taxon>
        <taxon>Gunneridae</taxon>
        <taxon>Pentapetalae</taxon>
        <taxon>rosids</taxon>
        <taxon>fabids</taxon>
        <taxon>Malpighiales</taxon>
        <taxon>Passifloraceae</taxon>
        <taxon>Turnera</taxon>
    </lineage>
</organism>
<protein>
    <recommendedName>
        <fullName evidence="2">Brf1 TBP-binding domain-containing protein</fullName>
    </recommendedName>
</protein>
<comment type="caution">
    <text evidence="3">The sequence shown here is derived from an EMBL/GenBank/DDBJ whole genome shotgun (WGS) entry which is preliminary data.</text>
</comment>
<feature type="region of interest" description="Disordered" evidence="1">
    <location>
        <begin position="152"/>
        <end position="239"/>
    </location>
</feature>
<proteinExistence type="predicted"/>
<keyword evidence="4" id="KW-1185">Reference proteome</keyword>
<dbReference type="EMBL" id="JAKUCV010000820">
    <property type="protein sequence ID" value="KAJ4848731.1"/>
    <property type="molecule type" value="Genomic_DNA"/>
</dbReference>
<feature type="region of interest" description="Disordered" evidence="1">
    <location>
        <begin position="1"/>
        <end position="37"/>
    </location>
</feature>
<name>A0A9Q0JMZ6_9ROSI</name>
<dbReference type="OrthoDB" id="1435073at2759"/>
<dbReference type="Gene3D" id="1.20.5.650">
    <property type="entry name" value="Single helix bin"/>
    <property type="match status" value="1"/>
</dbReference>
<evidence type="ECO:0000313" key="4">
    <source>
        <dbReference type="Proteomes" id="UP001141552"/>
    </source>
</evidence>
<dbReference type="Pfam" id="PF07741">
    <property type="entry name" value="BRF1"/>
    <property type="match status" value="1"/>
</dbReference>
<feature type="domain" description="Brf1 TBP-binding" evidence="2">
    <location>
        <begin position="64"/>
        <end position="124"/>
    </location>
</feature>